<evidence type="ECO:0000313" key="2">
    <source>
        <dbReference type="EMBL" id="QLD23029.1"/>
    </source>
</evidence>
<reference evidence="2 3" key="1">
    <citation type="submission" date="2020-07" db="EMBL/GenBank/DDBJ databases">
        <title>A bifunctional nitrone conjugated secondary metabolite targeting the ribosome.</title>
        <authorList>
            <person name="Limbrick E.M."/>
            <person name="Graf M."/>
            <person name="Derewacz D.K."/>
            <person name="Nguyen F."/>
            <person name="Spraggins J.M."/>
            <person name="Wieland M."/>
            <person name="Ynigez-Gutierrez A.E."/>
            <person name="Reisman B.J."/>
            <person name="Zinshteyn B."/>
            <person name="McCulloch K."/>
            <person name="Iverson T.M."/>
            <person name="Green R."/>
            <person name="Wilson D.N."/>
            <person name="Bachmann B.O."/>
        </authorList>
    </citation>
    <scope>NUCLEOTIDE SEQUENCE [LARGE SCALE GENOMIC DNA]</scope>
    <source>
        <strain evidence="3">aurantiaca</strain>
    </source>
</reference>
<dbReference type="SUPFAM" id="SSF52402">
    <property type="entry name" value="Adenine nucleotide alpha hydrolases-like"/>
    <property type="match status" value="1"/>
</dbReference>
<dbReference type="GO" id="GO:0004066">
    <property type="term" value="F:asparagine synthase (glutamine-hydrolyzing) activity"/>
    <property type="evidence" value="ECO:0007669"/>
    <property type="project" value="InterPro"/>
</dbReference>
<feature type="domain" description="Asparagine synthetase" evidence="1">
    <location>
        <begin position="39"/>
        <end position="348"/>
    </location>
</feature>
<dbReference type="Proteomes" id="UP000509335">
    <property type="component" value="Chromosome"/>
</dbReference>
<proteinExistence type="predicted"/>
<evidence type="ECO:0000313" key="3">
    <source>
        <dbReference type="Proteomes" id="UP000509335"/>
    </source>
</evidence>
<dbReference type="GO" id="GO:0006529">
    <property type="term" value="P:asparagine biosynthetic process"/>
    <property type="evidence" value="ECO:0007669"/>
    <property type="project" value="InterPro"/>
</dbReference>
<name>A0A7H8XFF3_9ACTN</name>
<dbReference type="InterPro" id="IPR014729">
    <property type="entry name" value="Rossmann-like_a/b/a_fold"/>
</dbReference>
<dbReference type="AlphaFoldDB" id="A0A7H8XFF3"/>
<protein>
    <recommendedName>
        <fullName evidence="1">Asparagine synthetase domain-containing protein</fullName>
    </recommendedName>
</protein>
<sequence length="387" mass="41882">MTMRWPTAYDLATGLVQGVDPDAPAPPPAAESTTPLAALEAAVLPALRRSPCVLSFSGGLDSSLVLAVAARVARREGLPDPVPVTWRFRGAPRADESSWQDEVIGALGLRGTWQVLTADDDLDLVGPVAGRFLHRYGLRHPLNLHLHLPIVELAAGGSLLTGVGGDQVLAGWRLPASASVPAYLRRTAGRVRARLLGSHRQGAEVFPWLRREAANEILRTHRAEQRAEPDRLADRIAWHLRRRDLRITMASFDLVADDHDVAVGHPLLDPTFVAALVGWAGRRKRPPRAELLAGIATGELPAVVIAPRAKAHFLEVFLRAPTREFVRGWDGGGVDTSVVDPGRLRAVWARWPVPECTSGLVQHLWLRQNPPGPSVRPVVGGGTEVPS</sequence>
<dbReference type="Pfam" id="PF00733">
    <property type="entry name" value="Asn_synthase"/>
    <property type="match status" value="1"/>
</dbReference>
<organism evidence="2 3">
    <name type="scientific">Micromonospora carbonacea</name>
    <dbReference type="NCBI Taxonomy" id="47853"/>
    <lineage>
        <taxon>Bacteria</taxon>
        <taxon>Bacillati</taxon>
        <taxon>Actinomycetota</taxon>
        <taxon>Actinomycetes</taxon>
        <taxon>Micromonosporales</taxon>
        <taxon>Micromonosporaceae</taxon>
        <taxon>Micromonospora</taxon>
    </lineage>
</organism>
<evidence type="ECO:0000259" key="1">
    <source>
        <dbReference type="Pfam" id="PF00733"/>
    </source>
</evidence>
<dbReference type="EMBL" id="CP058322">
    <property type="protein sequence ID" value="QLD23029.1"/>
    <property type="molecule type" value="Genomic_DNA"/>
</dbReference>
<gene>
    <name evidence="2" type="ORF">HXZ27_01195</name>
</gene>
<accession>A0A7H8XFF3</accession>
<dbReference type="InterPro" id="IPR001962">
    <property type="entry name" value="Asn_synthase"/>
</dbReference>
<dbReference type="KEGG" id="mcab:HXZ27_01195"/>
<dbReference type="Gene3D" id="3.40.50.620">
    <property type="entry name" value="HUPs"/>
    <property type="match status" value="1"/>
</dbReference>